<proteinExistence type="predicted"/>
<name>A0A8X7US45_BRACI</name>
<feature type="region of interest" description="Disordered" evidence="1">
    <location>
        <begin position="1"/>
        <end position="25"/>
    </location>
</feature>
<dbReference type="EMBL" id="JAAMPC010000010">
    <property type="protein sequence ID" value="KAG2286476.1"/>
    <property type="molecule type" value="Genomic_DNA"/>
</dbReference>
<feature type="compositionally biased region" description="Polar residues" evidence="1">
    <location>
        <begin position="67"/>
        <end position="76"/>
    </location>
</feature>
<evidence type="ECO:0000256" key="1">
    <source>
        <dbReference type="SAM" id="MobiDB-lite"/>
    </source>
</evidence>
<keyword evidence="3" id="KW-1185">Reference proteome</keyword>
<reference evidence="2 3" key="1">
    <citation type="submission" date="2020-02" db="EMBL/GenBank/DDBJ databases">
        <authorList>
            <person name="Ma Q."/>
            <person name="Huang Y."/>
            <person name="Song X."/>
            <person name="Pei D."/>
        </authorList>
    </citation>
    <scope>NUCLEOTIDE SEQUENCE [LARGE SCALE GENOMIC DNA]</scope>
    <source>
        <strain evidence="2">Sxm20200214</strain>
        <tissue evidence="2">Leaf</tissue>
    </source>
</reference>
<feature type="compositionally biased region" description="Basic and acidic residues" evidence="1">
    <location>
        <begin position="81"/>
        <end position="93"/>
    </location>
</feature>
<evidence type="ECO:0000313" key="2">
    <source>
        <dbReference type="EMBL" id="KAG2286476.1"/>
    </source>
</evidence>
<gene>
    <name evidence="2" type="ORF">Bca52824_046080</name>
</gene>
<evidence type="ECO:0000313" key="3">
    <source>
        <dbReference type="Proteomes" id="UP000886595"/>
    </source>
</evidence>
<dbReference type="Proteomes" id="UP000886595">
    <property type="component" value="Unassembled WGS sequence"/>
</dbReference>
<protein>
    <submittedName>
        <fullName evidence="2">Uncharacterized protein</fullName>
    </submittedName>
</protein>
<sequence length="93" mass="9926">MVHAESVKLSSLSNGHVPQEKLGGDVLQNSTNVRVTASTKTLKFKRRKARMAENVNVVGADDHHPSVPSSEANMNVANADDPCKEEKVSTASA</sequence>
<organism evidence="2 3">
    <name type="scientific">Brassica carinata</name>
    <name type="common">Ethiopian mustard</name>
    <name type="synonym">Abyssinian cabbage</name>
    <dbReference type="NCBI Taxonomy" id="52824"/>
    <lineage>
        <taxon>Eukaryota</taxon>
        <taxon>Viridiplantae</taxon>
        <taxon>Streptophyta</taxon>
        <taxon>Embryophyta</taxon>
        <taxon>Tracheophyta</taxon>
        <taxon>Spermatophyta</taxon>
        <taxon>Magnoliopsida</taxon>
        <taxon>eudicotyledons</taxon>
        <taxon>Gunneridae</taxon>
        <taxon>Pentapetalae</taxon>
        <taxon>rosids</taxon>
        <taxon>malvids</taxon>
        <taxon>Brassicales</taxon>
        <taxon>Brassicaceae</taxon>
        <taxon>Brassiceae</taxon>
        <taxon>Brassica</taxon>
    </lineage>
</organism>
<dbReference type="AlphaFoldDB" id="A0A8X7US45"/>
<comment type="caution">
    <text evidence="2">The sequence shown here is derived from an EMBL/GenBank/DDBJ whole genome shotgun (WGS) entry which is preliminary data.</text>
</comment>
<feature type="region of interest" description="Disordered" evidence="1">
    <location>
        <begin position="58"/>
        <end position="93"/>
    </location>
</feature>
<accession>A0A8X7US45</accession>